<evidence type="ECO:0000313" key="4">
    <source>
        <dbReference type="EMBL" id="CUS46181.1"/>
    </source>
</evidence>
<dbReference type="GO" id="GO:0046872">
    <property type="term" value="F:metal ion binding"/>
    <property type="evidence" value="ECO:0007669"/>
    <property type="project" value="InterPro"/>
</dbReference>
<dbReference type="Gene3D" id="3.40.50.1970">
    <property type="match status" value="1"/>
</dbReference>
<name>A0A160TNB5_9ZZZZ</name>
<feature type="domain" description="Alcohol dehydrogenase iron-type/glycerol dehydrogenase GldA" evidence="2">
    <location>
        <begin position="10"/>
        <end position="177"/>
    </location>
</feature>
<accession>A0A160TNB5</accession>
<dbReference type="SUPFAM" id="SSF56796">
    <property type="entry name" value="Dehydroquinate synthase-like"/>
    <property type="match status" value="1"/>
</dbReference>
<dbReference type="GO" id="GO:0004022">
    <property type="term" value="F:alcohol dehydrogenase (NAD+) activity"/>
    <property type="evidence" value="ECO:0007669"/>
    <property type="project" value="UniProtKB-EC"/>
</dbReference>
<dbReference type="Pfam" id="PF25137">
    <property type="entry name" value="ADH_Fe_C"/>
    <property type="match status" value="1"/>
</dbReference>
<dbReference type="InterPro" id="IPR039697">
    <property type="entry name" value="Alcohol_dehydrogenase_Fe"/>
</dbReference>
<dbReference type="CDD" id="cd08191">
    <property type="entry name" value="Fe-ADH-like"/>
    <property type="match status" value="1"/>
</dbReference>
<protein>
    <submittedName>
        <fullName evidence="4">Alcohol dehydrogenase</fullName>
        <ecNumber evidence="4">1.1.1.1</ecNumber>
    </submittedName>
</protein>
<dbReference type="EC" id="1.1.1.1" evidence="4"/>
<keyword evidence="1 4" id="KW-0560">Oxidoreductase</keyword>
<sequence length="418" mass="43641">MNIFGAMRLPRSVLFGVGQRRAIGKVTASLGKRALICTDARLAADPAFGTMLADLEEAGVETHVYDQTQPDLPVESILECVEQVRGFTADVVLGIGGGSCMDLSKVVAVLLAHGGSISDYYGEFKVPGPVLPLVAIPTTSGTGSEVTPVAVVSDNALGAKVGIASPYLIPMAAICDPELTVTCPKGLTACSGSDAMTHAVEAFTALARPIDAMLTQDHVFVGKNSLSDHFARLAVKSVWDSLKAGYDDGSNMVAREQLMLGSLAAGCAFGVAGTAAAHALQYPVGNLTHTAHGDGVAALLPYVMQFNRPAAVPAFAELARVVGLGSADDSEDVLSQLFIDGIADLFASVGIPTSLRQLGLAEDMQDYVAENGLKAQRLIKNNPRPLDLDAMRSITAAAYAGDRSLLLDRVNLNFQKAE</sequence>
<dbReference type="InterPro" id="IPR056798">
    <property type="entry name" value="ADH_Fe_C"/>
</dbReference>
<dbReference type="PANTHER" id="PTHR11496">
    <property type="entry name" value="ALCOHOL DEHYDROGENASE"/>
    <property type="match status" value="1"/>
</dbReference>
<dbReference type="EMBL" id="CZQE01000346">
    <property type="protein sequence ID" value="CUS46181.1"/>
    <property type="molecule type" value="Genomic_DNA"/>
</dbReference>
<dbReference type="InterPro" id="IPR001670">
    <property type="entry name" value="ADH_Fe/GldA"/>
</dbReference>
<dbReference type="PANTHER" id="PTHR11496:SF83">
    <property type="entry name" value="HYDROXYACID-OXOACID TRANSHYDROGENASE, MITOCHONDRIAL"/>
    <property type="match status" value="1"/>
</dbReference>
<dbReference type="PROSITE" id="PS00913">
    <property type="entry name" value="ADH_IRON_1"/>
    <property type="match status" value="1"/>
</dbReference>
<gene>
    <name evidence="4" type="ORF">MGWOODY_Smn1004</name>
</gene>
<evidence type="ECO:0000259" key="2">
    <source>
        <dbReference type="Pfam" id="PF00465"/>
    </source>
</evidence>
<proteinExistence type="predicted"/>
<dbReference type="Pfam" id="PF00465">
    <property type="entry name" value="Fe-ADH"/>
    <property type="match status" value="1"/>
</dbReference>
<dbReference type="FunFam" id="3.40.50.1970:FF:000003">
    <property type="entry name" value="Alcohol dehydrogenase, iron-containing"/>
    <property type="match status" value="1"/>
</dbReference>
<organism evidence="4">
    <name type="scientific">hydrothermal vent metagenome</name>
    <dbReference type="NCBI Taxonomy" id="652676"/>
    <lineage>
        <taxon>unclassified sequences</taxon>
        <taxon>metagenomes</taxon>
        <taxon>ecological metagenomes</taxon>
    </lineage>
</organism>
<dbReference type="AlphaFoldDB" id="A0A160TNB5"/>
<dbReference type="Gene3D" id="1.20.1090.10">
    <property type="entry name" value="Dehydroquinate synthase-like - alpha domain"/>
    <property type="match status" value="1"/>
</dbReference>
<reference evidence="4" key="1">
    <citation type="submission" date="2015-10" db="EMBL/GenBank/DDBJ databases">
        <authorList>
            <person name="Gilbert D.G."/>
        </authorList>
    </citation>
    <scope>NUCLEOTIDE SEQUENCE</scope>
</reference>
<feature type="domain" description="Fe-containing alcohol dehydrogenase-like C-terminal" evidence="3">
    <location>
        <begin position="188"/>
        <end position="399"/>
    </location>
</feature>
<evidence type="ECO:0000256" key="1">
    <source>
        <dbReference type="ARBA" id="ARBA00023002"/>
    </source>
</evidence>
<dbReference type="InterPro" id="IPR018211">
    <property type="entry name" value="ADH_Fe_CS"/>
</dbReference>
<evidence type="ECO:0000259" key="3">
    <source>
        <dbReference type="Pfam" id="PF25137"/>
    </source>
</evidence>